<dbReference type="PROSITE" id="PS51257">
    <property type="entry name" value="PROKAR_LIPOPROTEIN"/>
    <property type="match status" value="1"/>
</dbReference>
<feature type="region of interest" description="Disordered" evidence="1">
    <location>
        <begin position="34"/>
        <end position="82"/>
    </location>
</feature>
<dbReference type="RefSeq" id="WP_146648112.1">
    <property type="nucleotide sequence ID" value="NZ_CP012333.1"/>
</dbReference>
<evidence type="ECO:0000313" key="2">
    <source>
        <dbReference type="EMBL" id="AKU96889.1"/>
    </source>
</evidence>
<organism evidence="2 3">
    <name type="scientific">Labilithrix luteola</name>
    <dbReference type="NCBI Taxonomy" id="1391654"/>
    <lineage>
        <taxon>Bacteria</taxon>
        <taxon>Pseudomonadati</taxon>
        <taxon>Myxococcota</taxon>
        <taxon>Polyangia</taxon>
        <taxon>Polyangiales</taxon>
        <taxon>Labilitrichaceae</taxon>
        <taxon>Labilithrix</taxon>
    </lineage>
</organism>
<dbReference type="KEGG" id="llu:AKJ09_03553"/>
<evidence type="ECO:0000256" key="1">
    <source>
        <dbReference type="SAM" id="MobiDB-lite"/>
    </source>
</evidence>
<sequence length="215" mass="21680">MRTLLLVPFALVVLGGCETVIGADFDRSLRSADAGANDKATDSSPTAPGDRNADAAEAGAKPGKGDASASDPGDSPRSGPGRAGALPAGYCCASDSECRSRVCRPNGDGTSQCAEQCGTRCAGGACSPACPGQTPDGVCSADYVCTLPRGVACRDPNTFERGAGKFGDSCWSDADCDGNLCLSFEQQPARCTQGCSTSNECPSKACIGEGVCDVR</sequence>
<keyword evidence="3" id="KW-1185">Reference proteome</keyword>
<name>A0A0K1PUS9_9BACT</name>
<gene>
    <name evidence="2" type="ORF">AKJ09_03553</name>
</gene>
<reference evidence="2 3" key="1">
    <citation type="submission" date="2015-08" db="EMBL/GenBank/DDBJ databases">
        <authorList>
            <person name="Babu N.S."/>
            <person name="Beckwith C.J."/>
            <person name="Beseler K.G."/>
            <person name="Brison A."/>
            <person name="Carone J.V."/>
            <person name="Caskin T.P."/>
            <person name="Diamond M."/>
            <person name="Durham M.E."/>
            <person name="Foxe J.M."/>
            <person name="Go M."/>
            <person name="Henderson B.A."/>
            <person name="Jones I.B."/>
            <person name="McGettigan J.A."/>
            <person name="Micheletti S.J."/>
            <person name="Nasrallah M.E."/>
            <person name="Ortiz D."/>
            <person name="Piller C.R."/>
            <person name="Privatt S.R."/>
            <person name="Schneider S.L."/>
            <person name="Sharp S."/>
            <person name="Smith T.C."/>
            <person name="Stanton J.D."/>
            <person name="Ullery H.E."/>
            <person name="Wilson R.J."/>
            <person name="Serrano M.G."/>
            <person name="Buck G."/>
            <person name="Lee V."/>
            <person name="Wang Y."/>
            <person name="Carvalho R."/>
            <person name="Voegtly L."/>
            <person name="Shi R."/>
            <person name="Duckworth R."/>
            <person name="Johnson A."/>
            <person name="Loviza R."/>
            <person name="Walstead R."/>
            <person name="Shah Z."/>
            <person name="Kiflezghi M."/>
            <person name="Wade K."/>
            <person name="Ball S.L."/>
            <person name="Bradley K.W."/>
            <person name="Asai D.J."/>
            <person name="Bowman C.A."/>
            <person name="Russell D.A."/>
            <person name="Pope W.H."/>
            <person name="Jacobs-Sera D."/>
            <person name="Hendrix R.W."/>
            <person name="Hatfull G.F."/>
        </authorList>
    </citation>
    <scope>NUCLEOTIDE SEQUENCE [LARGE SCALE GENOMIC DNA]</scope>
    <source>
        <strain evidence="2 3">DSM 27648</strain>
    </source>
</reference>
<protein>
    <submittedName>
        <fullName evidence="2">Uncharacterized protein</fullName>
    </submittedName>
</protein>
<dbReference type="AlphaFoldDB" id="A0A0K1PUS9"/>
<evidence type="ECO:0000313" key="3">
    <source>
        <dbReference type="Proteomes" id="UP000064967"/>
    </source>
</evidence>
<accession>A0A0K1PUS9</accession>
<dbReference type="EMBL" id="CP012333">
    <property type="protein sequence ID" value="AKU96889.1"/>
    <property type="molecule type" value="Genomic_DNA"/>
</dbReference>
<proteinExistence type="predicted"/>
<dbReference type="Proteomes" id="UP000064967">
    <property type="component" value="Chromosome"/>
</dbReference>